<dbReference type="OrthoDB" id="7307689at2"/>
<organism evidence="1 2">
    <name type="scientific">Salinarimonas soli</name>
    <dbReference type="NCBI Taxonomy" id="1638099"/>
    <lineage>
        <taxon>Bacteria</taxon>
        <taxon>Pseudomonadati</taxon>
        <taxon>Pseudomonadota</taxon>
        <taxon>Alphaproteobacteria</taxon>
        <taxon>Hyphomicrobiales</taxon>
        <taxon>Salinarimonadaceae</taxon>
        <taxon>Salinarimonas</taxon>
    </lineage>
</organism>
<comment type="caution">
    <text evidence="1">The sequence shown here is derived from an EMBL/GenBank/DDBJ whole genome shotgun (WGS) entry which is preliminary data.</text>
</comment>
<evidence type="ECO:0000313" key="2">
    <source>
        <dbReference type="Proteomes" id="UP000323142"/>
    </source>
</evidence>
<keyword evidence="2" id="KW-1185">Reference proteome</keyword>
<dbReference type="EMBL" id="VUOA01000018">
    <property type="protein sequence ID" value="KAA2237659.1"/>
    <property type="molecule type" value="Genomic_DNA"/>
</dbReference>
<reference evidence="1 2" key="2">
    <citation type="submission" date="2019-09" db="EMBL/GenBank/DDBJ databases">
        <authorList>
            <person name="Jin C."/>
        </authorList>
    </citation>
    <scope>NUCLEOTIDE SEQUENCE [LARGE SCALE GENOMIC DNA]</scope>
    <source>
        <strain evidence="1 2">BN140002</strain>
    </source>
</reference>
<proteinExistence type="predicted"/>
<protein>
    <submittedName>
        <fullName evidence="1">Uncharacterized protein</fullName>
    </submittedName>
</protein>
<accession>A0A5B2VH44</accession>
<sequence>MQIQLTADEAGALLALLPAAARERASGFVYADGTLAVPAPFEAAVAAILAEPGWANAGVIAAALESYRLPVEAHIEATATAKGYGSAVSCSSYVSSKVPAWKAEAEAFVGWRDEAWTAVIGLQHAWIAAGADPAAAPSVDDVLAAIPAVTWP</sequence>
<dbReference type="RefSeq" id="WP_149816600.1">
    <property type="nucleotide sequence ID" value="NZ_VUOA01000018.1"/>
</dbReference>
<dbReference type="AlphaFoldDB" id="A0A5B2VH44"/>
<name>A0A5B2VH44_9HYPH</name>
<reference evidence="1 2" key="1">
    <citation type="submission" date="2019-09" db="EMBL/GenBank/DDBJ databases">
        <title>Salinarimonas rosea gen. nov., sp. nov., a new member of the a-2 subgroup of the Proteobacteria.</title>
        <authorList>
            <person name="Liu J."/>
        </authorList>
    </citation>
    <scope>NUCLEOTIDE SEQUENCE [LARGE SCALE GENOMIC DNA]</scope>
    <source>
        <strain evidence="1 2">BN140002</strain>
    </source>
</reference>
<dbReference type="Proteomes" id="UP000323142">
    <property type="component" value="Unassembled WGS sequence"/>
</dbReference>
<gene>
    <name evidence="1" type="ORF">F0L46_08235</name>
</gene>
<evidence type="ECO:0000313" key="1">
    <source>
        <dbReference type="EMBL" id="KAA2237659.1"/>
    </source>
</evidence>